<evidence type="ECO:0000259" key="3">
    <source>
        <dbReference type="Pfam" id="PF00496"/>
    </source>
</evidence>
<name>A0A917V4P1_9NOCA</name>
<sequence length="522" mass="56799">MIAVSPTVSRRRFLWGSAALASGLAVGGALTACAPGGDTATVGGDTPVRGGRLRMGVLDGNQKGNLDPHIAIGFGSIVRGFALYAKPWEWGPTMQPQLALAEFAEPNADASVWTIRLRQGLEFHHGKTVTADDLIHTIRRIQDPKTGSAVRDPFVDADALRKVDDRTVEVRFVGGRGYLPFPAVFVNFGGVIPTDFDPVTNPVGAGPYKLVDYTPGQRSLFTRFNNYFRPGTPYPDELEIIDFKDDAGRVAALQAGQIDTADRISSEQLRVLEGDKRVSIVANQTGNAASINLNLAKEPFNNPKVVEAVRLILDRDELVARALGGRGRVANDVFSPNDPTFPTGIAQRKQDITRAKALLAEAGAQNLSFELTVGPVANASATAAIVAEQARKAGVKVTINQVDSATFNGPQRDQWVASIPTSAPENPFASRARYYTPNAPVNPTHFDNPRFTELYEQVVRQPDTEKRKPLVAEMEQIFHDKGGEIIWGYIDSVDAVASRVGGVVEEKSMFPTWRFDKLWLRQ</sequence>
<dbReference type="CDD" id="cd08503">
    <property type="entry name" value="PBP2_NikA_DppA_OppA_like_17"/>
    <property type="match status" value="1"/>
</dbReference>
<dbReference type="PROSITE" id="PS51318">
    <property type="entry name" value="TAT"/>
    <property type="match status" value="1"/>
</dbReference>
<gene>
    <name evidence="4" type="primary">gsiB</name>
    <name evidence="4" type="ORF">GCM10011591_04890</name>
</gene>
<evidence type="ECO:0000313" key="4">
    <source>
        <dbReference type="EMBL" id="GGK36238.1"/>
    </source>
</evidence>
<dbReference type="GO" id="GO:1904680">
    <property type="term" value="F:peptide transmembrane transporter activity"/>
    <property type="evidence" value="ECO:0007669"/>
    <property type="project" value="TreeGrafter"/>
</dbReference>
<accession>A0A917V4P1</accession>
<dbReference type="Proteomes" id="UP000612956">
    <property type="component" value="Unassembled WGS sequence"/>
</dbReference>
<organism evidence="4 5">
    <name type="scientific">Nocardia camponoti</name>
    <dbReference type="NCBI Taxonomy" id="1616106"/>
    <lineage>
        <taxon>Bacteria</taxon>
        <taxon>Bacillati</taxon>
        <taxon>Actinomycetota</taxon>
        <taxon>Actinomycetes</taxon>
        <taxon>Mycobacteriales</taxon>
        <taxon>Nocardiaceae</taxon>
        <taxon>Nocardia</taxon>
    </lineage>
</organism>
<keyword evidence="5" id="KW-1185">Reference proteome</keyword>
<feature type="domain" description="Solute-binding protein family 5" evidence="3">
    <location>
        <begin position="96"/>
        <end position="413"/>
    </location>
</feature>
<dbReference type="PANTHER" id="PTHR30290">
    <property type="entry name" value="PERIPLASMIC BINDING COMPONENT OF ABC TRANSPORTER"/>
    <property type="match status" value="1"/>
</dbReference>
<evidence type="ECO:0000256" key="1">
    <source>
        <dbReference type="ARBA" id="ARBA00022729"/>
    </source>
</evidence>
<comment type="caution">
    <text evidence="4">The sequence shown here is derived from an EMBL/GenBank/DDBJ whole genome shotgun (WGS) entry which is preliminary data.</text>
</comment>
<dbReference type="GO" id="GO:0015833">
    <property type="term" value="P:peptide transport"/>
    <property type="evidence" value="ECO:0007669"/>
    <property type="project" value="TreeGrafter"/>
</dbReference>
<dbReference type="InterPro" id="IPR006311">
    <property type="entry name" value="TAT_signal"/>
</dbReference>
<dbReference type="InterPro" id="IPR000914">
    <property type="entry name" value="SBP_5_dom"/>
</dbReference>
<dbReference type="AlphaFoldDB" id="A0A917V4P1"/>
<dbReference type="PANTHER" id="PTHR30290:SF38">
    <property type="entry name" value="D,D-DIPEPTIDE-BINDING PERIPLASMIC PROTEIN DDPA-RELATED"/>
    <property type="match status" value="1"/>
</dbReference>
<dbReference type="SUPFAM" id="SSF53850">
    <property type="entry name" value="Periplasmic binding protein-like II"/>
    <property type="match status" value="1"/>
</dbReference>
<feature type="signal peptide" evidence="2">
    <location>
        <begin position="1"/>
        <end position="31"/>
    </location>
</feature>
<dbReference type="InterPro" id="IPR039424">
    <property type="entry name" value="SBP_5"/>
</dbReference>
<evidence type="ECO:0000313" key="5">
    <source>
        <dbReference type="Proteomes" id="UP000612956"/>
    </source>
</evidence>
<dbReference type="RefSeq" id="WP_229683665.1">
    <property type="nucleotide sequence ID" value="NZ_BMMW01000001.1"/>
</dbReference>
<keyword evidence="1 2" id="KW-0732">Signal</keyword>
<reference evidence="4" key="2">
    <citation type="submission" date="2020-09" db="EMBL/GenBank/DDBJ databases">
        <authorList>
            <person name="Sun Q."/>
            <person name="Zhou Y."/>
        </authorList>
    </citation>
    <scope>NUCLEOTIDE SEQUENCE</scope>
    <source>
        <strain evidence="4">CGMCC 4.7278</strain>
    </source>
</reference>
<evidence type="ECO:0000256" key="2">
    <source>
        <dbReference type="SAM" id="SignalP"/>
    </source>
</evidence>
<dbReference type="Gene3D" id="3.10.105.10">
    <property type="entry name" value="Dipeptide-binding Protein, Domain 3"/>
    <property type="match status" value="1"/>
</dbReference>
<reference evidence="4" key="1">
    <citation type="journal article" date="2014" name="Int. J. Syst. Evol. Microbiol.">
        <title>Complete genome sequence of Corynebacterium casei LMG S-19264T (=DSM 44701T), isolated from a smear-ripened cheese.</title>
        <authorList>
            <consortium name="US DOE Joint Genome Institute (JGI-PGF)"/>
            <person name="Walter F."/>
            <person name="Albersmeier A."/>
            <person name="Kalinowski J."/>
            <person name="Ruckert C."/>
        </authorList>
    </citation>
    <scope>NUCLEOTIDE SEQUENCE</scope>
    <source>
        <strain evidence="4">CGMCC 4.7278</strain>
    </source>
</reference>
<dbReference type="Gene3D" id="3.90.76.10">
    <property type="entry name" value="Dipeptide-binding Protein, Domain 1"/>
    <property type="match status" value="1"/>
</dbReference>
<dbReference type="EMBL" id="BMMW01000001">
    <property type="protein sequence ID" value="GGK36238.1"/>
    <property type="molecule type" value="Genomic_DNA"/>
</dbReference>
<dbReference type="Pfam" id="PF00496">
    <property type="entry name" value="SBP_bac_5"/>
    <property type="match status" value="1"/>
</dbReference>
<protein>
    <submittedName>
        <fullName evidence="4">ABC transporter substrate-binding protein</fullName>
    </submittedName>
</protein>
<dbReference type="Gene3D" id="3.40.190.10">
    <property type="entry name" value="Periplasmic binding protein-like II"/>
    <property type="match status" value="1"/>
</dbReference>
<feature type="chain" id="PRO_5038974741" evidence="2">
    <location>
        <begin position="32"/>
        <end position="522"/>
    </location>
</feature>
<proteinExistence type="predicted"/>